<gene>
    <name evidence="2" type="ORF">ERS852423_01443</name>
</gene>
<reference evidence="2 3" key="1">
    <citation type="submission" date="2015-09" db="EMBL/GenBank/DDBJ databases">
        <authorList>
            <consortium name="Pathogen Informatics"/>
        </authorList>
    </citation>
    <scope>NUCLEOTIDE SEQUENCE [LARGE SCALE GENOMIC DNA]</scope>
    <source>
        <strain evidence="2 3">2789STDY5608866</strain>
    </source>
</reference>
<dbReference type="EMBL" id="CYYY01000005">
    <property type="protein sequence ID" value="CUN78466.1"/>
    <property type="molecule type" value="Genomic_DNA"/>
</dbReference>
<keyword evidence="1" id="KW-0732">Signal</keyword>
<sequence>MKRRLVSMCLAVMLVGGLSLSSMQEVRAAGKKVIDGSELTHDEESIGYDTKITRGEDLMTGYSKCTKLAKGKIYVGGTTIARHVVDSVQIGVLVERAKEEDTEWSYYDGWQKENLNMNRVTSNRTLYVEGDYYYRVRCTHAANSDVSSSFTDGIYID</sequence>
<evidence type="ECO:0000313" key="3">
    <source>
        <dbReference type="Proteomes" id="UP000095439"/>
    </source>
</evidence>
<proteinExistence type="predicted"/>
<accession>A0A173ZSR7</accession>
<dbReference type="RefSeq" id="WP_055181457.1">
    <property type="nucleotide sequence ID" value="NZ_CABIWY010000005.1"/>
</dbReference>
<protein>
    <submittedName>
        <fullName evidence="2">Uncharacterized protein</fullName>
    </submittedName>
</protein>
<dbReference type="AlphaFoldDB" id="A0A173ZSR7"/>
<organism evidence="2 3">
    <name type="scientific">Dorea longicatena</name>
    <dbReference type="NCBI Taxonomy" id="88431"/>
    <lineage>
        <taxon>Bacteria</taxon>
        <taxon>Bacillati</taxon>
        <taxon>Bacillota</taxon>
        <taxon>Clostridia</taxon>
        <taxon>Lachnospirales</taxon>
        <taxon>Lachnospiraceae</taxon>
        <taxon>Dorea</taxon>
    </lineage>
</organism>
<evidence type="ECO:0000313" key="2">
    <source>
        <dbReference type="EMBL" id="CUN78466.1"/>
    </source>
</evidence>
<feature type="chain" id="PRO_5008017141" evidence="1">
    <location>
        <begin position="29"/>
        <end position="157"/>
    </location>
</feature>
<dbReference type="Proteomes" id="UP000095439">
    <property type="component" value="Unassembled WGS sequence"/>
</dbReference>
<evidence type="ECO:0000256" key="1">
    <source>
        <dbReference type="SAM" id="SignalP"/>
    </source>
</evidence>
<name>A0A173ZSR7_9FIRM</name>
<feature type="signal peptide" evidence="1">
    <location>
        <begin position="1"/>
        <end position="28"/>
    </location>
</feature>